<protein>
    <recommendedName>
        <fullName evidence="2">Transcription factor TFIIIC triple barrel domain-containing protein</fullName>
    </recommendedName>
</protein>
<gene>
    <name evidence="3" type="ORF">PMAYCL1PPCAC_22677</name>
</gene>
<evidence type="ECO:0000256" key="1">
    <source>
        <dbReference type="SAM" id="MobiDB-lite"/>
    </source>
</evidence>
<reference evidence="4" key="1">
    <citation type="submission" date="2022-10" db="EMBL/GenBank/DDBJ databases">
        <title>Genome assembly of Pristionchus species.</title>
        <authorList>
            <person name="Yoshida K."/>
            <person name="Sommer R.J."/>
        </authorList>
    </citation>
    <scope>NUCLEOTIDE SEQUENCE [LARGE SCALE GENOMIC DNA]</scope>
    <source>
        <strain evidence="4">RS5460</strain>
    </source>
</reference>
<evidence type="ECO:0000313" key="3">
    <source>
        <dbReference type="EMBL" id="GMR52482.1"/>
    </source>
</evidence>
<evidence type="ECO:0000259" key="2">
    <source>
        <dbReference type="Pfam" id="PF10419"/>
    </source>
</evidence>
<feature type="region of interest" description="Disordered" evidence="1">
    <location>
        <begin position="1"/>
        <end position="22"/>
    </location>
</feature>
<dbReference type="Gene3D" id="2.60.40.4370">
    <property type="match status" value="1"/>
</dbReference>
<dbReference type="InterPro" id="IPR019481">
    <property type="entry name" value="TFIIIC_triple_barrel"/>
</dbReference>
<dbReference type="Proteomes" id="UP001328107">
    <property type="component" value="Unassembled WGS sequence"/>
</dbReference>
<evidence type="ECO:0000313" key="4">
    <source>
        <dbReference type="Proteomes" id="UP001328107"/>
    </source>
</evidence>
<feature type="domain" description="Transcription factor TFIIIC triple barrel" evidence="2">
    <location>
        <begin position="22"/>
        <end position="106"/>
    </location>
</feature>
<organism evidence="3 4">
    <name type="scientific">Pristionchus mayeri</name>
    <dbReference type="NCBI Taxonomy" id="1317129"/>
    <lineage>
        <taxon>Eukaryota</taxon>
        <taxon>Metazoa</taxon>
        <taxon>Ecdysozoa</taxon>
        <taxon>Nematoda</taxon>
        <taxon>Chromadorea</taxon>
        <taxon>Rhabditida</taxon>
        <taxon>Rhabditina</taxon>
        <taxon>Diplogasteromorpha</taxon>
        <taxon>Diplogasteroidea</taxon>
        <taxon>Neodiplogasteridae</taxon>
        <taxon>Pristionchus</taxon>
    </lineage>
</organism>
<sequence length="136" mass="14574">FRMPRKSAAQQPAAGSSTSDDEWEEQIMIAEVDGVLDAQIFRDAVEAENVNIRRPGTSNPIMQVGNSLYTGHWSKAVGTHIILQADNNQHLKVLSVNQKMLKTEKALLTAVVDKDAAAAAAAAATSKSPSKVAPKH</sequence>
<name>A0AAN5I501_9BILA</name>
<dbReference type="EMBL" id="BTRK01000005">
    <property type="protein sequence ID" value="GMR52482.1"/>
    <property type="molecule type" value="Genomic_DNA"/>
</dbReference>
<feature type="non-terminal residue" evidence="3">
    <location>
        <position position="1"/>
    </location>
</feature>
<feature type="compositionally biased region" description="Polar residues" evidence="1">
    <location>
        <begin position="8"/>
        <end position="18"/>
    </location>
</feature>
<comment type="caution">
    <text evidence="3">The sequence shown here is derived from an EMBL/GenBank/DDBJ whole genome shotgun (WGS) entry which is preliminary data.</text>
</comment>
<keyword evidence="4" id="KW-1185">Reference proteome</keyword>
<dbReference type="Pfam" id="PF10419">
    <property type="entry name" value="TFIIIC_sub6"/>
    <property type="match status" value="1"/>
</dbReference>
<accession>A0AAN5I501</accession>
<dbReference type="AlphaFoldDB" id="A0AAN5I501"/>
<proteinExistence type="predicted"/>